<keyword evidence="2" id="KW-1185">Reference proteome</keyword>
<evidence type="ECO:0000313" key="2">
    <source>
        <dbReference type="Proteomes" id="UP001239111"/>
    </source>
</evidence>
<dbReference type="EMBL" id="CM056741">
    <property type="protein sequence ID" value="KAJ8681857.1"/>
    <property type="molecule type" value="Genomic_DNA"/>
</dbReference>
<organism evidence="1 2">
    <name type="scientific">Eretmocerus hayati</name>
    <dbReference type="NCBI Taxonomy" id="131215"/>
    <lineage>
        <taxon>Eukaryota</taxon>
        <taxon>Metazoa</taxon>
        <taxon>Ecdysozoa</taxon>
        <taxon>Arthropoda</taxon>
        <taxon>Hexapoda</taxon>
        <taxon>Insecta</taxon>
        <taxon>Pterygota</taxon>
        <taxon>Neoptera</taxon>
        <taxon>Endopterygota</taxon>
        <taxon>Hymenoptera</taxon>
        <taxon>Apocrita</taxon>
        <taxon>Proctotrupomorpha</taxon>
        <taxon>Chalcidoidea</taxon>
        <taxon>Aphelinidae</taxon>
        <taxon>Aphelininae</taxon>
        <taxon>Eretmocerus</taxon>
    </lineage>
</organism>
<comment type="caution">
    <text evidence="1">The sequence shown here is derived from an EMBL/GenBank/DDBJ whole genome shotgun (WGS) entry which is preliminary data.</text>
</comment>
<reference evidence="1" key="1">
    <citation type="submission" date="2023-04" db="EMBL/GenBank/DDBJ databases">
        <title>A chromosome-level genome assembly of the parasitoid wasp Eretmocerus hayati.</title>
        <authorList>
            <person name="Zhong Y."/>
            <person name="Liu S."/>
            <person name="Liu Y."/>
        </authorList>
    </citation>
    <scope>NUCLEOTIDE SEQUENCE</scope>
    <source>
        <strain evidence="1">ZJU_SS_LIU_2023</strain>
    </source>
</reference>
<sequence>MILSRIAVVVFLVTVVLSVDAAGSNRTKSQRRDQRQKLQQKPRNALLILADDAGFEMRSYLNHVCQTPNLDLLAKHGLIFNNAYTSVSSCSPSRAALLTGQPSHQNGMYGLHQGVHHFNSFEKIQTLPKLLKQRDIRTGIIGKKHVGPTGAYPFDFSYTEENESILQVGRNITRIKLLVREFLKTQNTSKPFFLTVAFHDPHRCGHSHPEYGSFCEKFGNGESGMGKIEDWNPIYYEWQQVKVPYHVQDTEEARKDIAKQYTTMSRLDQGVGLVLKELEDAGFKNDTLVIYTSDNGIPFPSGRTNLYDPGMAEPMIISSPRPEHRHNEATYSLTSLLDIAPTLLDWFGLVGTKRGDKFLSGLTGKSLLPLLDKEPNEDNTTAVYASQIHHEVTMYYPMRAIRTKKYKLIHNLNYKMPFPIDQDFYISPTFQDLLNRTRTNQPLRWYKNHLKSYYYRPEWELYDLKYDPEELNNIATKKSMGTIFEELKNKLTNWQKKTQDPWLCAPDGVLEPFEGDKNDLHCMTLDNII</sequence>
<name>A0ACC2PEG3_9HYME</name>
<gene>
    <name evidence="1" type="ORF">QAD02_017649</name>
</gene>
<evidence type="ECO:0000313" key="1">
    <source>
        <dbReference type="EMBL" id="KAJ8681857.1"/>
    </source>
</evidence>
<protein>
    <submittedName>
        <fullName evidence="1">Uncharacterized protein</fullName>
    </submittedName>
</protein>
<proteinExistence type="predicted"/>
<accession>A0ACC2PEG3</accession>
<dbReference type="Proteomes" id="UP001239111">
    <property type="component" value="Chromosome 1"/>
</dbReference>